<evidence type="ECO:0000313" key="2">
    <source>
        <dbReference type="EMBL" id="ETN19083.1"/>
    </source>
</evidence>
<evidence type="ECO:0000256" key="1">
    <source>
        <dbReference type="SAM" id="MobiDB-lite"/>
    </source>
</evidence>
<dbReference type="VEuPathDB" id="FungiDB:PPTG_04492"/>
<feature type="compositionally biased region" description="Basic and acidic residues" evidence="1">
    <location>
        <begin position="211"/>
        <end position="225"/>
    </location>
</feature>
<accession>W2R156</accession>
<feature type="compositionally biased region" description="Polar residues" evidence="1">
    <location>
        <begin position="144"/>
        <end position="165"/>
    </location>
</feature>
<gene>
    <name evidence="2" type="ORF">PPTG_04492</name>
</gene>
<feature type="region of interest" description="Disordered" evidence="1">
    <location>
        <begin position="128"/>
        <end position="243"/>
    </location>
</feature>
<dbReference type="GeneID" id="20174583"/>
<dbReference type="AlphaFoldDB" id="W2R156"/>
<sequence length="513" mass="56587">MVRVQVKVPRDCEVTARDLSFKSVWRELKKNGWTQKPPPGRSLDDRYFYMPPGKNVKGSEGVDSFRDEQTLLEHYSEGLVSMSNTCLLLVELRRRAVGVQPSAPGADQLAAAAAVVRENHAADIEAAEARARAPTSAQPVPADQATNVVPPNPASASATRPQSPAQRAPTRRSLINTAIPMANSPAGGTQPRSPLIPTSPHVQDADYSSEEADKSDNNSDGESTHPAETPTRNDDADEDGEDSAFGSELLADIIDDLNVVVNHAIEHQFGKLDSGDEAEADDMETEECVSDEEVEIYCVSDGIGDDPVATKDEITAEALFAENFLDSFGDEDEDLAENLKNTVLCEMSANGWEDVVEPDTIEYMHGPYDPVNNTSSYPSLRQGYSGPTADVLRRGDSPIGLIFYFLPVVLWQHIAACSTEYHREMLPRRLGETFQRYRRKRRLNPQLPRKTRRDIQHKLEGMKPVLPHEMCQFVGLLVARTVVLNREKLANQWKTTAEGAMSRGCFGSVLTRN</sequence>
<protein>
    <recommendedName>
        <fullName evidence="4">PiggyBac transposable element-derived protein domain-containing protein</fullName>
    </recommendedName>
</protein>
<dbReference type="PANTHER" id="PTHR37069:SF2">
    <property type="entry name" value="PIGGYBAC TRANSPOSABLE ELEMENT-DERIVED PROTEIN DOMAIN-CONTAINING PROTEIN"/>
    <property type="match status" value="1"/>
</dbReference>
<reference evidence="2 3" key="2">
    <citation type="submission" date="2013-11" db="EMBL/GenBank/DDBJ databases">
        <title>The Genome Sequence of Phytophthora parasitica INRA-310.</title>
        <authorList>
            <consortium name="The Broad Institute Genomics Platform"/>
            <person name="Russ C."/>
            <person name="Tyler B."/>
            <person name="Panabieres F."/>
            <person name="Shan W."/>
            <person name="Tripathy S."/>
            <person name="Grunwald N."/>
            <person name="Machado M."/>
            <person name="Johnson C.S."/>
            <person name="Arredondo F."/>
            <person name="Hong C."/>
            <person name="Coffey M."/>
            <person name="Young S.K."/>
            <person name="Zeng Q."/>
            <person name="Gargeya S."/>
            <person name="Fitzgerald M."/>
            <person name="Abouelleil A."/>
            <person name="Alvarado L."/>
            <person name="Chapman S.B."/>
            <person name="Gainer-Dewar J."/>
            <person name="Goldberg J."/>
            <person name="Griggs A."/>
            <person name="Gujja S."/>
            <person name="Hansen M."/>
            <person name="Howarth C."/>
            <person name="Imamovic A."/>
            <person name="Ireland A."/>
            <person name="Larimer J."/>
            <person name="McCowan C."/>
            <person name="Murphy C."/>
            <person name="Pearson M."/>
            <person name="Poon T.W."/>
            <person name="Priest M."/>
            <person name="Roberts A."/>
            <person name="Saif S."/>
            <person name="Shea T."/>
            <person name="Sykes S."/>
            <person name="Wortman J."/>
            <person name="Nusbaum C."/>
            <person name="Birren B."/>
        </authorList>
    </citation>
    <scope>NUCLEOTIDE SEQUENCE [LARGE SCALE GENOMIC DNA]</scope>
    <source>
        <strain evidence="2 3">INRA-310</strain>
    </source>
</reference>
<organism evidence="2 3">
    <name type="scientific">Phytophthora nicotianae (strain INRA-310)</name>
    <name type="common">Phytophthora parasitica</name>
    <dbReference type="NCBI Taxonomy" id="761204"/>
    <lineage>
        <taxon>Eukaryota</taxon>
        <taxon>Sar</taxon>
        <taxon>Stramenopiles</taxon>
        <taxon>Oomycota</taxon>
        <taxon>Peronosporomycetes</taxon>
        <taxon>Peronosporales</taxon>
        <taxon>Peronosporaceae</taxon>
        <taxon>Phytophthora</taxon>
    </lineage>
</organism>
<dbReference type="Proteomes" id="UP000018817">
    <property type="component" value="Unassembled WGS sequence"/>
</dbReference>
<dbReference type="RefSeq" id="XP_008894982.1">
    <property type="nucleotide sequence ID" value="XM_008896734.1"/>
</dbReference>
<proteinExistence type="predicted"/>
<dbReference type="OrthoDB" id="129248at2759"/>
<name>W2R156_PHYN3</name>
<reference evidence="3" key="1">
    <citation type="submission" date="2011-12" db="EMBL/GenBank/DDBJ databases">
        <authorList>
            <consortium name="The Broad Institute Genome Sequencing Platform"/>
            <person name="Russ C."/>
            <person name="Tyler B."/>
            <person name="Panabieres F."/>
            <person name="Shan W."/>
            <person name="Tripathy S."/>
            <person name="Grunwald N."/>
            <person name="Machado M."/>
            <person name="Young S.K."/>
            <person name="Zeng Q."/>
            <person name="Gargeya S."/>
            <person name="Fitzgerald M."/>
            <person name="Haas B."/>
            <person name="Abouelleil A."/>
            <person name="Alvarado L."/>
            <person name="Arachchi H.M."/>
            <person name="Berlin A."/>
            <person name="Chapman S.B."/>
            <person name="Gearin G."/>
            <person name="Goldberg J."/>
            <person name="Griggs A."/>
            <person name="Gujja S."/>
            <person name="Hansen M."/>
            <person name="Heiman D."/>
            <person name="Howarth C."/>
            <person name="Larimer J."/>
            <person name="Lui A."/>
            <person name="MacDonald P.J.P."/>
            <person name="McCowen C."/>
            <person name="Montmayeur A."/>
            <person name="Murphy C."/>
            <person name="Neiman D."/>
            <person name="Pearson M."/>
            <person name="Priest M."/>
            <person name="Roberts A."/>
            <person name="Saif S."/>
            <person name="Shea T."/>
            <person name="Sisk P."/>
            <person name="Stolte C."/>
            <person name="Sykes S."/>
            <person name="Wortman J."/>
            <person name="Nusbaum C."/>
            <person name="Birren B."/>
        </authorList>
    </citation>
    <scope>NUCLEOTIDE SEQUENCE [LARGE SCALE GENOMIC DNA]</scope>
    <source>
        <strain evidence="3">INRA-310</strain>
    </source>
</reference>
<evidence type="ECO:0000313" key="3">
    <source>
        <dbReference type="Proteomes" id="UP000018817"/>
    </source>
</evidence>
<evidence type="ECO:0008006" key="4">
    <source>
        <dbReference type="Google" id="ProtNLM"/>
    </source>
</evidence>
<dbReference type="PANTHER" id="PTHR37069">
    <property type="entry name" value="DDE_TNP_1_7 DOMAIN-CONTAINING PROTEIN"/>
    <property type="match status" value="1"/>
</dbReference>
<dbReference type="EMBL" id="KI669565">
    <property type="protein sequence ID" value="ETN19083.1"/>
    <property type="molecule type" value="Genomic_DNA"/>
</dbReference>